<organism evidence="2 3">
    <name type="scientific">Bordetella hinzii</name>
    <dbReference type="NCBI Taxonomy" id="103855"/>
    <lineage>
        <taxon>Bacteria</taxon>
        <taxon>Pseudomonadati</taxon>
        <taxon>Pseudomonadota</taxon>
        <taxon>Betaproteobacteria</taxon>
        <taxon>Burkholderiales</taxon>
        <taxon>Alcaligenaceae</taxon>
        <taxon>Bordetella</taxon>
    </lineage>
</organism>
<name>A0AAN1RVT2_9BORD</name>
<feature type="region of interest" description="Disordered" evidence="1">
    <location>
        <begin position="42"/>
        <end position="95"/>
    </location>
</feature>
<dbReference type="Pfam" id="PF13663">
    <property type="entry name" value="DUF4148"/>
    <property type="match status" value="2"/>
</dbReference>
<dbReference type="Proteomes" id="UP000282741">
    <property type="component" value="Chromosome"/>
</dbReference>
<gene>
    <name evidence="2" type="ORF">CS347_10065</name>
</gene>
<proteinExistence type="predicted"/>
<dbReference type="EMBL" id="CP024172">
    <property type="protein sequence ID" value="AZW17091.1"/>
    <property type="molecule type" value="Genomic_DNA"/>
</dbReference>
<dbReference type="AlphaFoldDB" id="A0AAN1RVT2"/>
<evidence type="ECO:0000313" key="2">
    <source>
        <dbReference type="EMBL" id="AZW17091.1"/>
    </source>
</evidence>
<reference evidence="3" key="1">
    <citation type="submission" date="2017-10" db="EMBL/GenBank/DDBJ databases">
        <title>Whole genome sequencing of various Bordetella species.</title>
        <authorList>
            <person name="Weigand M.R."/>
            <person name="Loparev V."/>
            <person name="Peng Y."/>
            <person name="Bowden K.E."/>
            <person name="Tondella M.L."/>
            <person name="Williams M.M."/>
        </authorList>
    </citation>
    <scope>NUCLEOTIDE SEQUENCE [LARGE SCALE GENOMIC DNA]</scope>
    <source>
        <strain evidence="3">H720</strain>
    </source>
</reference>
<feature type="region of interest" description="Disordered" evidence="1">
    <location>
        <begin position="1"/>
        <end position="28"/>
    </location>
</feature>
<evidence type="ECO:0000313" key="3">
    <source>
        <dbReference type="Proteomes" id="UP000282741"/>
    </source>
</evidence>
<dbReference type="InterPro" id="IPR025421">
    <property type="entry name" value="DUF4148"/>
</dbReference>
<accession>A0AAN1RVT2</accession>
<evidence type="ECO:0000256" key="1">
    <source>
        <dbReference type="SAM" id="MobiDB-lite"/>
    </source>
</evidence>
<protein>
    <submittedName>
        <fullName evidence="2">DUF4148 domain-containing protein</fullName>
    </submittedName>
</protein>
<feature type="region of interest" description="Disordered" evidence="1">
    <location>
        <begin position="109"/>
        <end position="131"/>
    </location>
</feature>
<sequence length="131" mass="13516">MRAPATMSMATNPPPPAGAGPSAPKTREQVRAERLAAKAAGQIGFGELDYPPVPPPGSPKTRAAVERERQAQGRIPQGELDYPPAAAPAAGKTRAQIAAELQQARDEGKVTFGELDYPPAGGKEALGPGLK</sequence>